<dbReference type="RefSeq" id="WP_150187496.1">
    <property type="nucleotide sequence ID" value="NZ_CP029191.1"/>
</dbReference>
<protein>
    <submittedName>
        <fullName evidence="3">Uncharacterized protein</fullName>
    </submittedName>
</protein>
<name>A0A5P2CS04_STRVZ</name>
<sequence length="71" mass="7889">MATIADLDITTEELQRRMAELTAEAEEKARRIREGEAAEMRHLLHDPDPDSATPAFPDLRKGTSKSRGGAR</sequence>
<feature type="compositionally biased region" description="Basic residues" evidence="2">
    <location>
        <begin position="62"/>
        <end position="71"/>
    </location>
</feature>
<dbReference type="Proteomes" id="UP000324015">
    <property type="component" value="Chromosome"/>
</dbReference>
<evidence type="ECO:0000313" key="4">
    <source>
        <dbReference type="Proteomes" id="UP000324015"/>
    </source>
</evidence>
<accession>A0A5P2CS04</accession>
<evidence type="ECO:0000313" key="3">
    <source>
        <dbReference type="EMBL" id="QES45183.1"/>
    </source>
</evidence>
<keyword evidence="1" id="KW-0175">Coiled coil</keyword>
<evidence type="ECO:0000256" key="2">
    <source>
        <dbReference type="SAM" id="MobiDB-lite"/>
    </source>
</evidence>
<proteinExistence type="predicted"/>
<feature type="region of interest" description="Disordered" evidence="2">
    <location>
        <begin position="42"/>
        <end position="71"/>
    </location>
</feature>
<feature type="coiled-coil region" evidence="1">
    <location>
        <begin position="4"/>
        <end position="38"/>
    </location>
</feature>
<dbReference type="AlphaFoldDB" id="A0A5P2CS04"/>
<evidence type="ECO:0000256" key="1">
    <source>
        <dbReference type="SAM" id="Coils"/>
    </source>
</evidence>
<gene>
    <name evidence="3" type="ORF">DEJ49_33115</name>
</gene>
<dbReference type="EMBL" id="CP029191">
    <property type="protein sequence ID" value="QES45183.1"/>
    <property type="molecule type" value="Genomic_DNA"/>
</dbReference>
<reference evidence="3 4" key="1">
    <citation type="submission" date="2018-05" db="EMBL/GenBank/DDBJ databases">
        <title>Streptomyces venezuelae.</title>
        <authorList>
            <person name="Kim W."/>
            <person name="Lee N."/>
            <person name="Cho B.-K."/>
        </authorList>
    </citation>
    <scope>NUCLEOTIDE SEQUENCE [LARGE SCALE GENOMIC DNA]</scope>
    <source>
        <strain evidence="3 4">ATCC 14585</strain>
    </source>
</reference>
<organism evidence="3 4">
    <name type="scientific">Streptomyces venezuelae</name>
    <dbReference type="NCBI Taxonomy" id="54571"/>
    <lineage>
        <taxon>Bacteria</taxon>
        <taxon>Bacillati</taxon>
        <taxon>Actinomycetota</taxon>
        <taxon>Actinomycetes</taxon>
        <taxon>Kitasatosporales</taxon>
        <taxon>Streptomycetaceae</taxon>
        <taxon>Streptomyces</taxon>
    </lineage>
</organism>